<organism evidence="1 2">
    <name type="scientific">Mycobacterium leprae</name>
    <dbReference type="NCBI Taxonomy" id="1769"/>
    <lineage>
        <taxon>Bacteria</taxon>
        <taxon>Bacillati</taxon>
        <taxon>Actinomycetota</taxon>
        <taxon>Actinomycetes</taxon>
        <taxon>Mycobacteriales</taxon>
        <taxon>Mycobacteriaceae</taxon>
        <taxon>Mycobacterium</taxon>
    </lineage>
</organism>
<reference evidence="1 2" key="1">
    <citation type="submission" date="2018-05" db="EMBL/GenBank/DDBJ databases">
        <title>Evolution of small genomes with special reference to Mycobacterium leprae.</title>
        <authorList>
            <person name="Mohanty P.S."/>
            <person name="Bansal A.K."/>
            <person name="Gupta U.D."/>
            <person name="Naaz F."/>
            <person name="Dwivedi V.D."/>
            <person name="Singh H."/>
            <person name="Gupta G."/>
            <person name="Sharma S."/>
            <person name="Arora M."/>
        </authorList>
    </citation>
    <scope>NUCLEOTIDE SEQUENCE [LARGE SCALE GENOMIC DNA]</scope>
    <source>
        <strain evidence="1 2">MRHRU-235-G</strain>
    </source>
</reference>
<evidence type="ECO:0000313" key="2">
    <source>
        <dbReference type="Proteomes" id="UP000249682"/>
    </source>
</evidence>
<dbReference type="Proteomes" id="UP000249682">
    <property type="component" value="Chromosome"/>
</dbReference>
<dbReference type="AlphaFoldDB" id="A0AAD0KTJ1"/>
<gene>
    <name evidence="1" type="ORF">DIJ64_00280</name>
</gene>
<accession>A0AAD0KTJ1</accession>
<proteinExistence type="predicted"/>
<name>A0AAD0KTJ1_MYCLR</name>
<sequence>MKLVGEVLSGIGISGLINPSKSETVLPISVSIDVNMDEEEWKTSLGARMPSPRISNKWEITPIVES</sequence>
<evidence type="ECO:0000313" key="1">
    <source>
        <dbReference type="EMBL" id="AWV47065.1"/>
    </source>
</evidence>
<protein>
    <submittedName>
        <fullName evidence="1">Uncharacterized protein</fullName>
    </submittedName>
</protein>
<dbReference type="EMBL" id="CP029543">
    <property type="protein sequence ID" value="AWV47065.1"/>
    <property type="molecule type" value="Genomic_DNA"/>
</dbReference>